<dbReference type="EMBL" id="AMYD01001714">
    <property type="protein sequence ID" value="EQB51911.1"/>
    <property type="molecule type" value="Genomic_DNA"/>
</dbReference>
<dbReference type="HOGENOM" id="CLU_3335517_0_0_1"/>
<proteinExistence type="predicted"/>
<evidence type="ECO:0000313" key="1">
    <source>
        <dbReference type="EMBL" id="EQB51911.1"/>
    </source>
</evidence>
<comment type="caution">
    <text evidence="1">The sequence shown here is derived from an EMBL/GenBank/DDBJ whole genome shotgun (WGS) entry which is preliminary data.</text>
</comment>
<dbReference type="AlphaFoldDB" id="T0LJS1"/>
<gene>
    <name evidence="1" type="ORF">CGLO_08504</name>
</gene>
<reference evidence="2" key="1">
    <citation type="journal article" date="2013" name="Mol. Plant Microbe Interact.">
        <title>Global aspects of pacC regulation of pathogenicity genes in Colletotrichum gloeosporioides as revealed by transcriptome analysis.</title>
        <authorList>
            <person name="Alkan N."/>
            <person name="Meng X."/>
            <person name="Friedlander G."/>
            <person name="Reuveni E."/>
            <person name="Sukno S."/>
            <person name="Sherman A."/>
            <person name="Thon M."/>
            <person name="Fluhr R."/>
            <person name="Prusky D."/>
        </authorList>
    </citation>
    <scope>NUCLEOTIDE SEQUENCE [LARGE SCALE GENOMIC DNA]</scope>
    <source>
        <strain evidence="2">Cg-14</strain>
    </source>
</reference>
<protein>
    <submittedName>
        <fullName evidence="1">Uncharacterized protein</fullName>
    </submittedName>
</protein>
<sequence length="38" mass="4279">MTITPITNPITAVNIGEDNPYDFRNPTYFNFRECNGAA</sequence>
<organism evidence="1 2">
    <name type="scientific">Colletotrichum gloeosporioides (strain Cg-14)</name>
    <name type="common">Anthracnose fungus</name>
    <name type="synonym">Glomerella cingulata</name>
    <dbReference type="NCBI Taxonomy" id="1237896"/>
    <lineage>
        <taxon>Eukaryota</taxon>
        <taxon>Fungi</taxon>
        <taxon>Dikarya</taxon>
        <taxon>Ascomycota</taxon>
        <taxon>Pezizomycotina</taxon>
        <taxon>Sordariomycetes</taxon>
        <taxon>Hypocreomycetidae</taxon>
        <taxon>Glomerellales</taxon>
        <taxon>Glomerellaceae</taxon>
        <taxon>Colletotrichum</taxon>
        <taxon>Colletotrichum gloeosporioides species complex</taxon>
    </lineage>
</organism>
<evidence type="ECO:0000313" key="2">
    <source>
        <dbReference type="Proteomes" id="UP000015530"/>
    </source>
</evidence>
<name>T0LJS1_COLGC</name>
<accession>T0LJS1</accession>
<dbReference type="Proteomes" id="UP000015530">
    <property type="component" value="Unassembled WGS sequence"/>
</dbReference>